<dbReference type="InterPro" id="IPR041645">
    <property type="entry name" value="ADAMTS_CR_2"/>
</dbReference>
<dbReference type="GO" id="GO:0005576">
    <property type="term" value="C:extracellular region"/>
    <property type="evidence" value="ECO:0007669"/>
    <property type="project" value="UniProtKB-SubCell"/>
</dbReference>
<keyword evidence="2" id="KW-0964">Secreted</keyword>
<keyword evidence="13" id="KW-0732">Signal</keyword>
<dbReference type="EMBL" id="CAACVG010008753">
    <property type="protein sequence ID" value="VEN50963.1"/>
    <property type="molecule type" value="Genomic_DNA"/>
</dbReference>
<name>A0A653CV45_CALMS</name>
<evidence type="ECO:0000256" key="6">
    <source>
        <dbReference type="ARBA" id="ARBA00022801"/>
    </source>
</evidence>
<evidence type="ECO:0000256" key="1">
    <source>
        <dbReference type="ARBA" id="ARBA00004613"/>
    </source>
</evidence>
<evidence type="ECO:0000256" key="12">
    <source>
        <dbReference type="SAM" id="MobiDB-lite"/>
    </source>
</evidence>
<evidence type="ECO:0000256" key="10">
    <source>
        <dbReference type="ARBA" id="ARBA00023180"/>
    </source>
</evidence>
<dbReference type="InterPro" id="IPR050439">
    <property type="entry name" value="ADAMTS_ADAMTS-like"/>
</dbReference>
<dbReference type="OrthoDB" id="5855429at2759"/>
<feature type="region of interest" description="Disordered" evidence="12">
    <location>
        <begin position="206"/>
        <end position="226"/>
    </location>
</feature>
<keyword evidence="7 11" id="KW-0862">Zinc</keyword>
<evidence type="ECO:0000313" key="16">
    <source>
        <dbReference type="Proteomes" id="UP000410492"/>
    </source>
</evidence>
<dbReference type="Gene3D" id="2.20.100.10">
    <property type="entry name" value="Thrombospondin type-1 (TSP1) repeat"/>
    <property type="match status" value="1"/>
</dbReference>
<organism evidence="15 16">
    <name type="scientific">Callosobruchus maculatus</name>
    <name type="common">Southern cowpea weevil</name>
    <name type="synonym">Pulse bruchid</name>
    <dbReference type="NCBI Taxonomy" id="64391"/>
    <lineage>
        <taxon>Eukaryota</taxon>
        <taxon>Metazoa</taxon>
        <taxon>Ecdysozoa</taxon>
        <taxon>Arthropoda</taxon>
        <taxon>Hexapoda</taxon>
        <taxon>Insecta</taxon>
        <taxon>Pterygota</taxon>
        <taxon>Neoptera</taxon>
        <taxon>Endopterygota</taxon>
        <taxon>Coleoptera</taxon>
        <taxon>Polyphaga</taxon>
        <taxon>Cucujiformia</taxon>
        <taxon>Chrysomeloidea</taxon>
        <taxon>Chrysomelidae</taxon>
        <taxon>Bruchinae</taxon>
        <taxon>Bruchini</taxon>
        <taxon>Callosobruchus</taxon>
    </lineage>
</organism>
<comment type="subcellular location">
    <subcellularLocation>
        <location evidence="1">Secreted</location>
    </subcellularLocation>
</comment>
<dbReference type="GO" id="GO:0004222">
    <property type="term" value="F:metalloendopeptidase activity"/>
    <property type="evidence" value="ECO:0007669"/>
    <property type="project" value="InterPro"/>
</dbReference>
<feature type="active site" evidence="11">
    <location>
        <position position="410"/>
    </location>
</feature>
<dbReference type="InterPro" id="IPR024079">
    <property type="entry name" value="MetalloPept_cat_dom_sf"/>
</dbReference>
<keyword evidence="6" id="KW-0378">Hydrolase</keyword>
<feature type="domain" description="Peptidase M12B" evidence="14">
    <location>
        <begin position="270"/>
        <end position="474"/>
    </location>
</feature>
<dbReference type="Proteomes" id="UP000410492">
    <property type="component" value="Unassembled WGS sequence"/>
</dbReference>
<evidence type="ECO:0000256" key="4">
    <source>
        <dbReference type="ARBA" id="ARBA00022723"/>
    </source>
</evidence>
<dbReference type="GO" id="GO:0030198">
    <property type="term" value="P:extracellular matrix organization"/>
    <property type="evidence" value="ECO:0007669"/>
    <property type="project" value="TreeGrafter"/>
</dbReference>
<dbReference type="GO" id="GO:0031012">
    <property type="term" value="C:extracellular matrix"/>
    <property type="evidence" value="ECO:0007669"/>
    <property type="project" value="TreeGrafter"/>
</dbReference>
<accession>A0A653CV45</accession>
<proteinExistence type="predicted"/>
<dbReference type="SMART" id="SM00209">
    <property type="entry name" value="TSP1"/>
    <property type="match status" value="1"/>
</dbReference>
<feature type="binding site" evidence="11">
    <location>
        <position position="409"/>
    </location>
    <ligand>
        <name>Zn(2+)</name>
        <dbReference type="ChEBI" id="CHEBI:29105"/>
        <note>catalytic</note>
    </ligand>
</feature>
<dbReference type="PANTHER" id="PTHR13723:SF304">
    <property type="entry name" value="A DISINTEGRIN AND METALLOPROTEINASE WITH THROMBOSPONDIN MOTIFS 2-LIKE PROTEIN"/>
    <property type="match status" value="1"/>
</dbReference>
<dbReference type="CDD" id="cd04273">
    <property type="entry name" value="ZnMc_ADAMTS_like"/>
    <property type="match status" value="1"/>
</dbReference>
<evidence type="ECO:0000256" key="8">
    <source>
        <dbReference type="ARBA" id="ARBA00023049"/>
    </source>
</evidence>
<dbReference type="GO" id="GO:0006508">
    <property type="term" value="P:proteolysis"/>
    <property type="evidence" value="ECO:0007669"/>
    <property type="project" value="UniProtKB-KW"/>
</dbReference>
<evidence type="ECO:0000313" key="15">
    <source>
        <dbReference type="EMBL" id="VEN50963.1"/>
    </source>
</evidence>
<dbReference type="SUPFAM" id="SSF82895">
    <property type="entry name" value="TSP-1 type 1 repeat"/>
    <property type="match status" value="1"/>
</dbReference>
<dbReference type="FunFam" id="2.20.100.10:FF:000007">
    <property type="entry name" value="Thrombospondin 1"/>
    <property type="match status" value="1"/>
</dbReference>
<comment type="caution">
    <text evidence="11">Lacks conserved residue(s) required for the propagation of feature annotation.</text>
</comment>
<evidence type="ECO:0000256" key="5">
    <source>
        <dbReference type="ARBA" id="ARBA00022737"/>
    </source>
</evidence>
<feature type="binding site" evidence="11">
    <location>
        <position position="419"/>
    </location>
    <ligand>
        <name>Zn(2+)</name>
        <dbReference type="ChEBI" id="CHEBI:29105"/>
        <note>catalytic</note>
    </ligand>
</feature>
<dbReference type="AlphaFoldDB" id="A0A653CV45"/>
<dbReference type="PRINTS" id="PR01705">
    <property type="entry name" value="TSP1REPEAT"/>
</dbReference>
<dbReference type="Gene3D" id="3.40.390.10">
    <property type="entry name" value="Collagenase (Catalytic Domain)"/>
    <property type="match status" value="1"/>
</dbReference>
<dbReference type="PROSITE" id="PS50215">
    <property type="entry name" value="ADAM_MEPRO"/>
    <property type="match status" value="1"/>
</dbReference>
<dbReference type="PANTHER" id="PTHR13723">
    <property type="entry name" value="ADAMTS A DISINTEGRIN AND METALLOPROTEASE WITH THROMBOSPONDIN MOTIFS PROTEASE"/>
    <property type="match status" value="1"/>
</dbReference>
<evidence type="ECO:0000256" key="2">
    <source>
        <dbReference type="ARBA" id="ARBA00022525"/>
    </source>
</evidence>
<evidence type="ECO:0000256" key="11">
    <source>
        <dbReference type="PROSITE-ProRule" id="PRU00276"/>
    </source>
</evidence>
<evidence type="ECO:0000256" key="7">
    <source>
        <dbReference type="ARBA" id="ARBA00022833"/>
    </source>
</evidence>
<protein>
    <recommendedName>
        <fullName evidence="14">Peptidase M12B domain-containing protein</fullName>
    </recommendedName>
</protein>
<dbReference type="Pfam" id="PF00090">
    <property type="entry name" value="TSP_1"/>
    <property type="match status" value="1"/>
</dbReference>
<evidence type="ECO:0000256" key="9">
    <source>
        <dbReference type="ARBA" id="ARBA00023157"/>
    </source>
</evidence>
<keyword evidence="9" id="KW-1015">Disulfide bond</keyword>
<dbReference type="Gene3D" id="3.40.1620.60">
    <property type="match status" value="1"/>
</dbReference>
<reference evidence="15 16" key="1">
    <citation type="submission" date="2019-01" db="EMBL/GenBank/DDBJ databases">
        <authorList>
            <person name="Sayadi A."/>
        </authorList>
    </citation>
    <scope>NUCLEOTIDE SEQUENCE [LARGE SCALE GENOMIC DNA]</scope>
</reference>
<dbReference type="Pfam" id="PF01421">
    <property type="entry name" value="Reprolysin"/>
    <property type="match status" value="1"/>
</dbReference>
<dbReference type="InterPro" id="IPR036383">
    <property type="entry name" value="TSP1_rpt_sf"/>
</dbReference>
<evidence type="ECO:0000256" key="3">
    <source>
        <dbReference type="ARBA" id="ARBA00022670"/>
    </source>
</evidence>
<dbReference type="PROSITE" id="PS50092">
    <property type="entry name" value="TSP1"/>
    <property type="match status" value="1"/>
</dbReference>
<dbReference type="SUPFAM" id="SSF55486">
    <property type="entry name" value="Metalloproteases ('zincins'), catalytic domain"/>
    <property type="match status" value="1"/>
</dbReference>
<dbReference type="Pfam" id="PF17771">
    <property type="entry name" value="ADAMTS_CR_2"/>
    <property type="match status" value="1"/>
</dbReference>
<keyword evidence="10" id="KW-0325">Glycoprotein</keyword>
<keyword evidence="4 11" id="KW-0479">Metal-binding</keyword>
<feature type="signal peptide" evidence="13">
    <location>
        <begin position="1"/>
        <end position="19"/>
    </location>
</feature>
<evidence type="ECO:0000256" key="13">
    <source>
        <dbReference type="SAM" id="SignalP"/>
    </source>
</evidence>
<sequence length="684" mass="75647">MPAVSVVLFVLLLSPSAHSVSYPDLSHAEDVQLVYPQVTETRRRRNAKTDPRDELDRVVKLGDWFVGLTLSGDSVVSPDLRAEWVREDGTSQMSTPVSHCSCRYHTGSLKGLEGRSRAAVTLCNGGKSITAYLDVAGVSHFLEPVNETSGAHALYTSRGNSLRPKRNSAYEDLYMPEVPATRQWLFNLTGDTIDIEDDGISAQDEHISSGLDANGNPDDATSNVTQEGSGHDGFWWNVGIDDDGYVLDSSWTIKSNAHSRKHSGPVLPPRWLEIAVAVDHTVIAFHGKDKVEQYVLSLLNIVSAIYQDPTLQANIHLVVTRLIFYEHKKHGTVRPGHSKKSLENVNKWNRRLHEQLAPGEPRHDAAVWLTKANIGGPSGYAPVAGVCNPKRSCALNRDEGLTSAFIIAHETAHMLGLSHDGDKKHGNECSDEAVDGSIMAPMVSATFNKFSWSECSKREFRKNAKKWSCLSNPPSFESGGILLNSTLQASFTMDEQCRMEFGEGYLMCRAFEIIEPCSHLWCGHKDTPTVCRTKKGPPLEGTECGFGKWCFNGYCVDVPGDNDEETSAGEHRRPRARIPIVLNPQDGGWGPWQEWGPCSRPCGVGVQFRVRLCDNPPPSYGGKNCEGEQEEWRTCNVDPCTDALVDLRAQQCKQLPQAFHLDGKPEDNFTWLPYESEDDSKSVS</sequence>
<keyword evidence="3" id="KW-0645">Protease</keyword>
<dbReference type="InterPro" id="IPR000884">
    <property type="entry name" value="TSP1_rpt"/>
</dbReference>
<evidence type="ECO:0000259" key="14">
    <source>
        <dbReference type="PROSITE" id="PS50215"/>
    </source>
</evidence>
<gene>
    <name evidence="15" type="ORF">CALMAC_LOCUS11558</name>
</gene>
<dbReference type="GO" id="GO:0046872">
    <property type="term" value="F:metal ion binding"/>
    <property type="evidence" value="ECO:0007669"/>
    <property type="project" value="UniProtKB-KW"/>
</dbReference>
<feature type="chain" id="PRO_5024937203" description="Peptidase M12B domain-containing protein" evidence="13">
    <location>
        <begin position="20"/>
        <end position="684"/>
    </location>
</feature>
<keyword evidence="5" id="KW-0677">Repeat</keyword>
<keyword evidence="8" id="KW-0482">Metalloprotease</keyword>
<dbReference type="InterPro" id="IPR001590">
    <property type="entry name" value="Peptidase_M12B"/>
</dbReference>
<feature type="binding site" evidence="11">
    <location>
        <position position="413"/>
    </location>
    <ligand>
        <name>Zn(2+)</name>
        <dbReference type="ChEBI" id="CHEBI:29105"/>
        <note>catalytic</note>
    </ligand>
</feature>
<keyword evidence="16" id="KW-1185">Reference proteome</keyword>